<protein>
    <submittedName>
        <fullName evidence="1">Uncharacterized protein</fullName>
    </submittedName>
</protein>
<comment type="caution">
    <text evidence="1">The sequence shown here is derived from an EMBL/GenBank/DDBJ whole genome shotgun (WGS) entry which is preliminary data.</text>
</comment>
<dbReference type="AlphaFoldDB" id="A0ABD1Z490"/>
<dbReference type="Proteomes" id="UP001605036">
    <property type="component" value="Unassembled WGS sequence"/>
</dbReference>
<name>A0ABD1Z490_9MARC</name>
<dbReference type="EMBL" id="JBHFFA010000002">
    <property type="protein sequence ID" value="KAL2642535.1"/>
    <property type="molecule type" value="Genomic_DNA"/>
</dbReference>
<gene>
    <name evidence="1" type="ORF">R1flu_010122</name>
</gene>
<keyword evidence="2" id="KW-1185">Reference proteome</keyword>
<organism evidence="1 2">
    <name type="scientific">Riccia fluitans</name>
    <dbReference type="NCBI Taxonomy" id="41844"/>
    <lineage>
        <taxon>Eukaryota</taxon>
        <taxon>Viridiplantae</taxon>
        <taxon>Streptophyta</taxon>
        <taxon>Embryophyta</taxon>
        <taxon>Marchantiophyta</taxon>
        <taxon>Marchantiopsida</taxon>
        <taxon>Marchantiidae</taxon>
        <taxon>Marchantiales</taxon>
        <taxon>Ricciaceae</taxon>
        <taxon>Riccia</taxon>
    </lineage>
</organism>
<proteinExistence type="predicted"/>
<evidence type="ECO:0000313" key="2">
    <source>
        <dbReference type="Proteomes" id="UP001605036"/>
    </source>
</evidence>
<accession>A0ABD1Z490</accession>
<evidence type="ECO:0000313" key="1">
    <source>
        <dbReference type="EMBL" id="KAL2642535.1"/>
    </source>
</evidence>
<reference evidence="1 2" key="1">
    <citation type="submission" date="2024-09" db="EMBL/GenBank/DDBJ databases">
        <title>Chromosome-scale assembly of Riccia fluitans.</title>
        <authorList>
            <person name="Paukszto L."/>
            <person name="Sawicki J."/>
            <person name="Karawczyk K."/>
            <person name="Piernik-Szablinska J."/>
            <person name="Szczecinska M."/>
            <person name="Mazdziarz M."/>
        </authorList>
    </citation>
    <scope>NUCLEOTIDE SEQUENCE [LARGE SCALE GENOMIC DNA]</scope>
    <source>
        <strain evidence="1">Rf_01</strain>
        <tissue evidence="1">Aerial parts of the thallus</tissue>
    </source>
</reference>
<sequence>MLWMKEMLVIGFSCKAIKTESYSEYKEHLSELLKKEVPWIYFPGDKPMSTYIDAECRIWTRHGHVVPPPFMAKEKVTGNVDGHDIRMVIVGVQTTLSRSFKD</sequence>